<keyword evidence="1" id="KW-0732">Signal</keyword>
<evidence type="ECO:0008006" key="4">
    <source>
        <dbReference type="Google" id="ProtNLM"/>
    </source>
</evidence>
<organism evidence="2 3">
    <name type="scientific">Methylococcus geothermalis</name>
    <dbReference type="NCBI Taxonomy" id="2681310"/>
    <lineage>
        <taxon>Bacteria</taxon>
        <taxon>Pseudomonadati</taxon>
        <taxon>Pseudomonadota</taxon>
        <taxon>Gammaproteobacteria</taxon>
        <taxon>Methylococcales</taxon>
        <taxon>Methylococcaceae</taxon>
        <taxon>Methylococcus</taxon>
    </lineage>
</organism>
<dbReference type="AlphaFoldDB" id="A0A858Q4T0"/>
<evidence type="ECO:0000313" key="3">
    <source>
        <dbReference type="Proteomes" id="UP000503004"/>
    </source>
</evidence>
<dbReference type="RefSeq" id="WP_169601727.1">
    <property type="nucleotide sequence ID" value="NZ_CP046565.1"/>
</dbReference>
<name>A0A858Q4T0_9GAMM</name>
<dbReference type="EMBL" id="CP046565">
    <property type="protein sequence ID" value="QJD28818.1"/>
    <property type="molecule type" value="Genomic_DNA"/>
</dbReference>
<gene>
    <name evidence="2" type="ORF">GNH96_01800</name>
</gene>
<proteinExistence type="predicted"/>
<feature type="chain" id="PRO_5032629908" description="LTXXQ motif family protein" evidence="1">
    <location>
        <begin position="26"/>
        <end position="130"/>
    </location>
</feature>
<keyword evidence="3" id="KW-1185">Reference proteome</keyword>
<accession>A0A858Q4T0</accession>
<evidence type="ECO:0000313" key="2">
    <source>
        <dbReference type="EMBL" id="QJD28818.1"/>
    </source>
</evidence>
<dbReference type="KEGG" id="metu:GNH96_01800"/>
<evidence type="ECO:0000256" key="1">
    <source>
        <dbReference type="SAM" id="SignalP"/>
    </source>
</evidence>
<sequence>MNKALRTALKLSLFLAIALSTPARAEDFDQLKATTPSQRAAAQTDYMKSRLALTDAQMPKIAAINQKYAEQMEPVIKSADGGLGKMLEAKAIQENKDAELQRILTPDQFERFASSKDEMREAVKRVLLKD</sequence>
<feature type="signal peptide" evidence="1">
    <location>
        <begin position="1"/>
        <end position="25"/>
    </location>
</feature>
<dbReference type="Proteomes" id="UP000503004">
    <property type="component" value="Chromosome"/>
</dbReference>
<reference evidence="3" key="1">
    <citation type="submission" date="2019-12" db="EMBL/GenBank/DDBJ databases">
        <authorList>
            <person name="Awala S.I."/>
            <person name="Rhee S.K."/>
        </authorList>
    </citation>
    <scope>NUCLEOTIDE SEQUENCE [LARGE SCALE GENOMIC DNA]</scope>
    <source>
        <strain evidence="3">IM1</strain>
    </source>
</reference>
<protein>
    <recommendedName>
        <fullName evidence="4">LTXXQ motif family protein</fullName>
    </recommendedName>
</protein>